<gene>
    <name evidence="1" type="ORF">NM688_g5197</name>
</gene>
<sequence length="903" mass="101593">MRDNPKSPAEANYYEDAYDAMRRELHGKLHLNERSVFERLCIHRISDDFVSSCSFDFSKDSEHNDHFDELRRLVSEAEAGSGASETDMYPHLEYILNFIADFGWNDMKGCGERPRHFLCDFSEDVTESITTLGFPSIQPYISLLDATDASHRNSPERPKESWEPQYLSQWQYCSGFVEMRVSSSDGPITIGGEDIPNIILNAANNARLHMAARPFQLFSIGLLIYGLKFCVAIFDCDGVTLSPEESLLNPEGWDLFLRVVRCMAVTLTAVDLGQDPAVEMLSPSHPAIPALRSDAGLAGMHVSDDFPTLSISAADGSDRRWLTIARIWTSASLVEGHISVWLVKEMEKGTVRVLKTTWTRNQQAPEAIYDALQDVRRHDSHPCLARLYAREVTPRGDKVLCRGLLSAGRPIWLYKSEIELIRGIRAVVQGHKFLYENRILCCDVDPGNVLLAWNSESECEGLIAGLDDAFGSDRFDKVSPGVHIVGTYQFMSTRILDLLLRSTHHPDVEIFHEVRDALESFIWVFFYAIMRHHVVLYPSDYDAHEEFSSIFGHLDLRNIMRARGGLQPFRSMWSFKCSISPQLFQWFIDQFATLARSSIYDLPTGFNFTYETLDSLLDTALSADGAEEGSCGRLGHCLIRLYAAHGNFPGHLGLDAAVSGSVAACPERLLQGTRSSISIFLSSFLRKLSTRARFCPPASGDMSDTIGKWAAGASYGPVLDTTMLYLLKPDLELNPILTNSSNAFQLIFNIASGQTVGFNAEARDRDLPFVMKDEPATLPRVSEIIIITELSPWCTIVRNPNGVTMNDICSTVWKEYTEQMVTDKEYESLPPRLQDQIRRHATNAINNGGWGAYYTPATVPNRFRRVDWLRDKVFFDRLVKKDTYAKGRLGFSAPNVFVMMLNS</sequence>
<keyword evidence="2" id="KW-1185">Reference proteome</keyword>
<evidence type="ECO:0000313" key="2">
    <source>
        <dbReference type="Proteomes" id="UP001148662"/>
    </source>
</evidence>
<evidence type="ECO:0000313" key="1">
    <source>
        <dbReference type="EMBL" id="KAJ3549255.1"/>
    </source>
</evidence>
<proteinExistence type="predicted"/>
<comment type="caution">
    <text evidence="1">The sequence shown here is derived from an EMBL/GenBank/DDBJ whole genome shotgun (WGS) entry which is preliminary data.</text>
</comment>
<dbReference type="Proteomes" id="UP001148662">
    <property type="component" value="Unassembled WGS sequence"/>
</dbReference>
<name>A0ACC1SYU6_9APHY</name>
<reference evidence="1" key="1">
    <citation type="submission" date="2022-07" db="EMBL/GenBank/DDBJ databases">
        <title>Genome Sequence of Phlebia brevispora.</title>
        <authorList>
            <person name="Buettner E."/>
        </authorList>
    </citation>
    <scope>NUCLEOTIDE SEQUENCE</scope>
    <source>
        <strain evidence="1">MPL23</strain>
    </source>
</reference>
<organism evidence="1 2">
    <name type="scientific">Phlebia brevispora</name>
    <dbReference type="NCBI Taxonomy" id="194682"/>
    <lineage>
        <taxon>Eukaryota</taxon>
        <taxon>Fungi</taxon>
        <taxon>Dikarya</taxon>
        <taxon>Basidiomycota</taxon>
        <taxon>Agaricomycotina</taxon>
        <taxon>Agaricomycetes</taxon>
        <taxon>Polyporales</taxon>
        <taxon>Meruliaceae</taxon>
        <taxon>Phlebia</taxon>
    </lineage>
</organism>
<dbReference type="EMBL" id="JANHOG010000936">
    <property type="protein sequence ID" value="KAJ3549255.1"/>
    <property type="molecule type" value="Genomic_DNA"/>
</dbReference>
<accession>A0ACC1SYU6</accession>
<protein>
    <submittedName>
        <fullName evidence="1">Uncharacterized protein</fullName>
    </submittedName>
</protein>